<dbReference type="AlphaFoldDB" id="A0A160V7P7"/>
<evidence type="ECO:0000313" key="3">
    <source>
        <dbReference type="EMBL" id="CUV01924.1"/>
    </source>
</evidence>
<dbReference type="SMART" id="SM00028">
    <property type="entry name" value="TPR"/>
    <property type="match status" value="2"/>
</dbReference>
<name>A0A160V7P7_9ZZZZ</name>
<dbReference type="InterPro" id="IPR050498">
    <property type="entry name" value="Ycf3"/>
</dbReference>
<dbReference type="PANTHER" id="PTHR44858:SF1">
    <property type="entry name" value="UDP-N-ACETYLGLUCOSAMINE--PEPTIDE N-ACETYLGLUCOSAMINYLTRANSFERASE SPINDLY-RELATED"/>
    <property type="match status" value="1"/>
</dbReference>
<gene>
    <name evidence="3" type="ORF">MGWOODY_Clf1600</name>
</gene>
<dbReference type="PROSITE" id="PS50293">
    <property type="entry name" value="TPR_REGION"/>
    <property type="match status" value="1"/>
</dbReference>
<dbReference type="Pfam" id="PF13414">
    <property type="entry name" value="TPR_11"/>
    <property type="match status" value="1"/>
</dbReference>
<proteinExistence type="predicted"/>
<dbReference type="EMBL" id="FAXA01000151">
    <property type="protein sequence ID" value="CUV01924.1"/>
    <property type="molecule type" value="Genomic_DNA"/>
</dbReference>
<dbReference type="InterPro" id="IPR019734">
    <property type="entry name" value="TPR_rpt"/>
</dbReference>
<accession>A0A160V7P7</accession>
<dbReference type="SUPFAM" id="SSF48452">
    <property type="entry name" value="TPR-like"/>
    <property type="match status" value="1"/>
</dbReference>
<evidence type="ECO:0000256" key="1">
    <source>
        <dbReference type="ARBA" id="ARBA00022737"/>
    </source>
</evidence>
<reference evidence="3" key="1">
    <citation type="submission" date="2015-10" db="EMBL/GenBank/DDBJ databases">
        <authorList>
            <person name="Gilbert D.G."/>
        </authorList>
    </citation>
    <scope>NUCLEOTIDE SEQUENCE</scope>
</reference>
<sequence length="132" mass="14532">MFFGRSVGLFTPFLTGLLALAACGGGDSDKAAEHYVKGTVYTTAGPWENAIKEFDESIRLDPKAADAHNNRGAVYAELDQFQKAIGDYDEGIRIEPDLSNGYHSRAIAYGDLRGWQGYRRLHRSSSVGRKQC</sequence>
<dbReference type="InterPro" id="IPR011990">
    <property type="entry name" value="TPR-like_helical_dom_sf"/>
</dbReference>
<dbReference type="PANTHER" id="PTHR44858">
    <property type="entry name" value="TETRATRICOPEPTIDE REPEAT PROTEIN 6"/>
    <property type="match status" value="1"/>
</dbReference>
<evidence type="ECO:0000256" key="2">
    <source>
        <dbReference type="ARBA" id="ARBA00022803"/>
    </source>
</evidence>
<keyword evidence="2" id="KW-0802">TPR repeat</keyword>
<keyword evidence="1" id="KW-0677">Repeat</keyword>
<organism evidence="3">
    <name type="scientific">hydrothermal vent metagenome</name>
    <dbReference type="NCBI Taxonomy" id="652676"/>
    <lineage>
        <taxon>unclassified sequences</taxon>
        <taxon>metagenomes</taxon>
        <taxon>ecological metagenomes</taxon>
    </lineage>
</organism>
<dbReference type="Gene3D" id="1.25.40.10">
    <property type="entry name" value="Tetratricopeptide repeat domain"/>
    <property type="match status" value="1"/>
</dbReference>
<dbReference type="PROSITE" id="PS50005">
    <property type="entry name" value="TPR"/>
    <property type="match status" value="2"/>
</dbReference>
<protein>
    <submittedName>
        <fullName evidence="3">FOG: TPR repeat</fullName>
    </submittedName>
</protein>
<dbReference type="PROSITE" id="PS51257">
    <property type="entry name" value="PROKAR_LIPOPROTEIN"/>
    <property type="match status" value="1"/>
</dbReference>